<comment type="caution">
    <text evidence="1">The sequence shown here is derived from an EMBL/GenBank/DDBJ whole genome shotgun (WGS) entry which is preliminary data.</text>
</comment>
<dbReference type="EMBL" id="FJOF01000021">
    <property type="protein sequence ID" value="CZR49944.1"/>
    <property type="molecule type" value="Genomic_DNA"/>
</dbReference>
<proteinExistence type="predicted"/>
<evidence type="ECO:0000313" key="1">
    <source>
        <dbReference type="EMBL" id="CZR49944.1"/>
    </source>
</evidence>
<dbReference type="Proteomes" id="UP000183971">
    <property type="component" value="Unassembled WGS sequence"/>
</dbReference>
<organism evidence="1 2">
    <name type="scientific">Fusarium proliferatum (strain ET1)</name>
    <name type="common">Orchid endophyte fungus</name>
    <dbReference type="NCBI Taxonomy" id="1227346"/>
    <lineage>
        <taxon>Eukaryota</taxon>
        <taxon>Fungi</taxon>
        <taxon>Dikarya</taxon>
        <taxon>Ascomycota</taxon>
        <taxon>Pezizomycotina</taxon>
        <taxon>Sordariomycetes</taxon>
        <taxon>Hypocreomycetidae</taxon>
        <taxon>Hypocreales</taxon>
        <taxon>Nectriaceae</taxon>
        <taxon>Fusarium</taxon>
        <taxon>Fusarium fujikuroi species complex</taxon>
    </lineage>
</organism>
<reference evidence="2" key="1">
    <citation type="journal article" date="2016" name="Genome Biol. Evol.">
        <title>Comparative 'omics' of the Fusarium fujikuroi species complex highlights differences in genetic potential and metabolite synthesis.</title>
        <authorList>
            <person name="Niehaus E.-M."/>
            <person name="Muensterkoetter M."/>
            <person name="Proctor R.H."/>
            <person name="Brown D.W."/>
            <person name="Sharon A."/>
            <person name="Idan Y."/>
            <person name="Oren-Young L."/>
            <person name="Sieber C.M."/>
            <person name="Novak O."/>
            <person name="Pencik A."/>
            <person name="Tarkowska D."/>
            <person name="Hromadova K."/>
            <person name="Freeman S."/>
            <person name="Maymon M."/>
            <person name="Elazar M."/>
            <person name="Youssef S.A."/>
            <person name="El-Shabrawy E.S.M."/>
            <person name="Shalaby A.B.A."/>
            <person name="Houterman P."/>
            <person name="Brock N.L."/>
            <person name="Burkhardt I."/>
            <person name="Tsavkelova E.A."/>
            <person name="Dickschat J.S."/>
            <person name="Galuszka P."/>
            <person name="Gueldener U."/>
            <person name="Tudzynski B."/>
        </authorList>
    </citation>
    <scope>NUCLEOTIDE SEQUENCE [LARGE SCALE GENOMIC DNA]</scope>
    <source>
        <strain evidence="2">ET1</strain>
    </source>
</reference>
<accession>A0A1L7WBG1</accession>
<dbReference type="RefSeq" id="XP_031090437.1">
    <property type="nucleotide sequence ID" value="XM_031225261.1"/>
</dbReference>
<evidence type="ECO:0000313" key="2">
    <source>
        <dbReference type="Proteomes" id="UP000183971"/>
    </source>
</evidence>
<gene>
    <name evidence="1" type="ORF">FPRO_16148</name>
</gene>
<name>A0A1L7WBG1_FUSPR</name>
<dbReference type="VEuPathDB" id="FungiDB:FPRO_16148"/>
<sequence>MPHSAPPFRSLTSDDSVGRHALISRNIDLIRTASLGLMNISDDLLSQPAATPSIVCCLEQMQALYEIISGATEELRFGGIKEQPDRREKLARDSA</sequence>
<keyword evidence="2" id="KW-1185">Reference proteome</keyword>
<dbReference type="GeneID" id="42061003"/>
<dbReference type="AlphaFoldDB" id="A0A1L7WBG1"/>
<protein>
    <submittedName>
        <fullName evidence="1">Uncharacterized protein</fullName>
    </submittedName>
</protein>